<evidence type="ECO:0000256" key="1">
    <source>
        <dbReference type="SAM" id="Phobius"/>
    </source>
</evidence>
<gene>
    <name evidence="2" type="ORF">MIPYR_10008</name>
</gene>
<dbReference type="RefSeq" id="WP_295572097.1">
    <property type="nucleotide sequence ID" value="NZ_FLQR01000001.1"/>
</dbReference>
<keyword evidence="2" id="KW-0436">Ligase</keyword>
<feature type="transmembrane region" description="Helical" evidence="1">
    <location>
        <begin position="100"/>
        <end position="127"/>
    </location>
</feature>
<protein>
    <submittedName>
        <fullName evidence="2">Leucyl-tRNA synthetase</fullName>
    </submittedName>
</protein>
<evidence type="ECO:0000313" key="2">
    <source>
        <dbReference type="EMBL" id="SBS69827.1"/>
    </source>
</evidence>
<sequence>MDTALDILLEVFSWLGLGAGVLLAAVAVILWAVDGTWLPADAIVDHEDDGTVVRWFDADGDANSAHASPAEAQHLAGADRTPIWYRHGWRGRMRLTRRAAGFRAVVWAAASMLALGVLALTASWILLFARG</sequence>
<dbReference type="GO" id="GO:0004812">
    <property type="term" value="F:aminoacyl-tRNA ligase activity"/>
    <property type="evidence" value="ECO:0007669"/>
    <property type="project" value="UniProtKB-KW"/>
</dbReference>
<keyword evidence="1" id="KW-1133">Transmembrane helix</keyword>
<organism evidence="2">
    <name type="scientific">uncultured Microbacterium sp</name>
    <dbReference type="NCBI Taxonomy" id="191216"/>
    <lineage>
        <taxon>Bacteria</taxon>
        <taxon>Bacillati</taxon>
        <taxon>Actinomycetota</taxon>
        <taxon>Actinomycetes</taxon>
        <taxon>Micrococcales</taxon>
        <taxon>Microbacteriaceae</taxon>
        <taxon>Microbacterium</taxon>
        <taxon>environmental samples</taxon>
    </lineage>
</organism>
<dbReference type="EMBL" id="FLQR01000001">
    <property type="protein sequence ID" value="SBS69827.1"/>
    <property type="molecule type" value="Genomic_DNA"/>
</dbReference>
<keyword evidence="2" id="KW-0030">Aminoacyl-tRNA synthetase</keyword>
<accession>A0A1Y5NTV2</accession>
<feature type="transmembrane region" description="Helical" evidence="1">
    <location>
        <begin position="12"/>
        <end position="33"/>
    </location>
</feature>
<keyword evidence="1" id="KW-0812">Transmembrane</keyword>
<dbReference type="AlphaFoldDB" id="A0A1Y5NTV2"/>
<proteinExistence type="predicted"/>
<reference evidence="2" key="1">
    <citation type="submission" date="2016-03" db="EMBL/GenBank/DDBJ databases">
        <authorList>
            <person name="Ploux O."/>
        </authorList>
    </citation>
    <scope>NUCLEOTIDE SEQUENCE</scope>
    <source>
        <strain evidence="2">UC1</strain>
    </source>
</reference>
<keyword evidence="1" id="KW-0472">Membrane</keyword>
<name>A0A1Y5NTV2_9MICO</name>